<feature type="region of interest" description="Disordered" evidence="1">
    <location>
        <begin position="14"/>
        <end position="37"/>
    </location>
</feature>
<keyword evidence="3" id="KW-1185">Reference proteome</keyword>
<evidence type="ECO:0000313" key="3">
    <source>
        <dbReference type="Proteomes" id="UP000295050"/>
    </source>
</evidence>
<gene>
    <name evidence="2" type="ORF">EV663_107112</name>
</gene>
<evidence type="ECO:0000256" key="1">
    <source>
        <dbReference type="SAM" id="MobiDB-lite"/>
    </source>
</evidence>
<reference evidence="2 3" key="1">
    <citation type="submission" date="2019-03" db="EMBL/GenBank/DDBJ databases">
        <title>Genomic Encyclopedia of Type Strains, Phase IV (KMG-IV): sequencing the most valuable type-strain genomes for metagenomic binning, comparative biology and taxonomic classification.</title>
        <authorList>
            <person name="Goeker M."/>
        </authorList>
    </citation>
    <scope>NUCLEOTIDE SEQUENCE [LARGE SCALE GENOMIC DNA]</scope>
    <source>
        <strain evidence="2 3">DSM 24766</strain>
    </source>
</reference>
<dbReference type="Proteomes" id="UP000295050">
    <property type="component" value="Unassembled WGS sequence"/>
</dbReference>
<comment type="caution">
    <text evidence="2">The sequence shown here is derived from an EMBL/GenBank/DDBJ whole genome shotgun (WGS) entry which is preliminary data.</text>
</comment>
<evidence type="ECO:0000313" key="2">
    <source>
        <dbReference type="EMBL" id="TCP60937.1"/>
    </source>
</evidence>
<organism evidence="2 3">
    <name type="scientific">Rhodovulum bhavnagarense</name>
    <dbReference type="NCBI Taxonomy" id="992286"/>
    <lineage>
        <taxon>Bacteria</taxon>
        <taxon>Pseudomonadati</taxon>
        <taxon>Pseudomonadota</taxon>
        <taxon>Alphaproteobacteria</taxon>
        <taxon>Rhodobacterales</taxon>
        <taxon>Paracoccaceae</taxon>
        <taxon>Rhodovulum</taxon>
    </lineage>
</organism>
<proteinExistence type="predicted"/>
<dbReference type="AlphaFoldDB" id="A0A4R2RFS5"/>
<name>A0A4R2RFS5_9RHOB</name>
<accession>A0A4R2RFS5</accession>
<protein>
    <submittedName>
        <fullName evidence="2">Uncharacterized protein</fullName>
    </submittedName>
</protein>
<feature type="compositionally biased region" description="Basic and acidic residues" evidence="1">
    <location>
        <begin position="14"/>
        <end position="25"/>
    </location>
</feature>
<dbReference type="EMBL" id="SLXU01000007">
    <property type="protein sequence ID" value="TCP60937.1"/>
    <property type="molecule type" value="Genomic_DNA"/>
</dbReference>
<sequence>MMLTSQLAFDAYKVARDGGGERGGPKEGTFPSGTTLA</sequence>